<accession>A0ABV3BBJ5</accession>
<name>A0ABV3BBJ5_9ACTN</name>
<dbReference type="PANTHER" id="PTHR45586:SF14">
    <property type="entry name" value="TETRATRICOPEPTIDE TPR_2 REPEAT PROTEIN"/>
    <property type="match status" value="1"/>
</dbReference>
<dbReference type="SMART" id="SM00028">
    <property type="entry name" value="TPR"/>
    <property type="match status" value="3"/>
</dbReference>
<keyword evidence="2" id="KW-0802">TPR repeat</keyword>
<protein>
    <submittedName>
        <fullName evidence="4">Tetratricopeptide repeat protein</fullName>
    </submittedName>
</protein>
<feature type="compositionally biased region" description="Basic and acidic residues" evidence="3">
    <location>
        <begin position="29"/>
        <end position="42"/>
    </location>
</feature>
<evidence type="ECO:0000313" key="4">
    <source>
        <dbReference type="EMBL" id="MEU6806817.1"/>
    </source>
</evidence>
<keyword evidence="5" id="KW-1185">Reference proteome</keyword>
<dbReference type="Gene3D" id="1.25.40.10">
    <property type="entry name" value="Tetratricopeptide repeat domain"/>
    <property type="match status" value="3"/>
</dbReference>
<dbReference type="EMBL" id="JBEYXT010000378">
    <property type="protein sequence ID" value="MEU6806817.1"/>
    <property type="molecule type" value="Genomic_DNA"/>
</dbReference>
<comment type="caution">
    <text evidence="4">The sequence shown here is derived from an EMBL/GenBank/DDBJ whole genome shotgun (WGS) entry which is preliminary data.</text>
</comment>
<dbReference type="Proteomes" id="UP001551189">
    <property type="component" value="Unassembled WGS sequence"/>
</dbReference>
<sequence>MSGVRNEESAVSGADGARGNGEKGGTGRWRHDTAARAARWRDGDARWAARWRNGRAGRVTWWRGGAPWWRGRAVAGALVGCVVLGGGVLVVAPDGGGGAAGRGAWSAGAPGAPGAPAGAGGRAPVLAEVRARAGAGVLAAGLSVGSDELAVLVADREKRVRTRPRDSGAWAVLGAAYVERARRTGRVSDLPRAEKALRASLRLRPRGNADALDGMTALANTRRDFPAALRWGERAVEASPGRWTSYALLLDAYDGLGRYKAVRGTLERLLDADSGPAAQAWAARVYWDQGRREDAAAVLADAAAAAGTPAEEAALWGRAGELAWERGEPAEASRYFTAATRADPGAADALAGHGRVLAATGRTAEGVRAYRAALARRPSARVALELGELYESLGRIGAAAKQYGVVRKLVRRSAAAGVNEALVLGALEADHGDPAKAVRVLRAEWRRQPGLKVADALGWALHRAGSHEEALEYARRATDPARGGEVRSAVYVHHRAEIERALGLTASARRHAEEARRINPYL</sequence>
<dbReference type="PANTHER" id="PTHR45586">
    <property type="entry name" value="TPR REPEAT-CONTAINING PROTEIN PA4667"/>
    <property type="match status" value="1"/>
</dbReference>
<evidence type="ECO:0000256" key="3">
    <source>
        <dbReference type="SAM" id="MobiDB-lite"/>
    </source>
</evidence>
<proteinExistence type="predicted"/>
<organism evidence="4 5">
    <name type="scientific">Streptomyces neyagawaensis</name>
    <dbReference type="NCBI Taxonomy" id="42238"/>
    <lineage>
        <taxon>Bacteria</taxon>
        <taxon>Bacillati</taxon>
        <taxon>Actinomycetota</taxon>
        <taxon>Actinomycetes</taxon>
        <taxon>Kitasatosporales</taxon>
        <taxon>Streptomycetaceae</taxon>
        <taxon>Streptomyces</taxon>
    </lineage>
</organism>
<feature type="compositionally biased region" description="Gly residues" evidence="3">
    <location>
        <begin position="16"/>
        <end position="27"/>
    </location>
</feature>
<evidence type="ECO:0000256" key="1">
    <source>
        <dbReference type="ARBA" id="ARBA00022737"/>
    </source>
</evidence>
<keyword evidence="1" id="KW-0677">Repeat</keyword>
<dbReference type="Pfam" id="PF13432">
    <property type="entry name" value="TPR_16"/>
    <property type="match status" value="2"/>
</dbReference>
<feature type="region of interest" description="Disordered" evidence="3">
    <location>
        <begin position="1"/>
        <end position="42"/>
    </location>
</feature>
<dbReference type="RefSeq" id="WP_359702704.1">
    <property type="nucleotide sequence ID" value="NZ_JBEYXT010000378.1"/>
</dbReference>
<dbReference type="SUPFAM" id="SSF48452">
    <property type="entry name" value="TPR-like"/>
    <property type="match status" value="1"/>
</dbReference>
<gene>
    <name evidence="4" type="ORF">ABZ931_38485</name>
</gene>
<dbReference type="InterPro" id="IPR011990">
    <property type="entry name" value="TPR-like_helical_dom_sf"/>
</dbReference>
<dbReference type="InterPro" id="IPR019734">
    <property type="entry name" value="TPR_rpt"/>
</dbReference>
<evidence type="ECO:0000256" key="2">
    <source>
        <dbReference type="ARBA" id="ARBA00022803"/>
    </source>
</evidence>
<dbReference type="InterPro" id="IPR051012">
    <property type="entry name" value="CellSynth/LPSAsmb/PSIAsmb"/>
</dbReference>
<evidence type="ECO:0000313" key="5">
    <source>
        <dbReference type="Proteomes" id="UP001551189"/>
    </source>
</evidence>
<reference evidence="4 5" key="1">
    <citation type="submission" date="2024-06" db="EMBL/GenBank/DDBJ databases">
        <title>The Natural Products Discovery Center: Release of the First 8490 Sequenced Strains for Exploring Actinobacteria Biosynthetic Diversity.</title>
        <authorList>
            <person name="Kalkreuter E."/>
            <person name="Kautsar S.A."/>
            <person name="Yang D."/>
            <person name="Bader C.D."/>
            <person name="Teijaro C.N."/>
            <person name="Fluegel L."/>
            <person name="Davis C.M."/>
            <person name="Simpson J.R."/>
            <person name="Lauterbach L."/>
            <person name="Steele A.D."/>
            <person name="Gui C."/>
            <person name="Meng S."/>
            <person name="Li G."/>
            <person name="Viehrig K."/>
            <person name="Ye F."/>
            <person name="Su P."/>
            <person name="Kiefer A.F."/>
            <person name="Nichols A."/>
            <person name="Cepeda A.J."/>
            <person name="Yan W."/>
            <person name="Fan B."/>
            <person name="Jiang Y."/>
            <person name="Adhikari A."/>
            <person name="Zheng C.-J."/>
            <person name="Schuster L."/>
            <person name="Cowan T.M."/>
            <person name="Smanski M.J."/>
            <person name="Chevrette M.G."/>
            <person name="De Carvalho L.P.S."/>
            <person name="Shen B."/>
        </authorList>
    </citation>
    <scope>NUCLEOTIDE SEQUENCE [LARGE SCALE GENOMIC DNA]</scope>
    <source>
        <strain evidence="4 5">NPDC046851</strain>
    </source>
</reference>